<dbReference type="AlphaFoldDB" id="A0AAE3EHA9"/>
<dbReference type="CDD" id="cd07721">
    <property type="entry name" value="yflN-like_MBL-fold"/>
    <property type="match status" value="1"/>
</dbReference>
<sequence length="244" mass="27484">MVKYHVLTLVKDLGHTKSVINPILFETGIGLVLFDAGYPNQIKDFESEFSRLGFSIKDLAVIVISHHDHDHIGSLNDLISINKNIQIWANEIEASYICGKNKSLRLLQAEEYNKTLNDNEKIFGEQFVAYLKTIDTVPVDKVINDNESICTGLKVINTFGHTPGHISLYLEEEKILFVGDALAIEDNKLIIANRQFTLDMNETVKSIMKIININVSKVICYHGNQFIGNVTNSLNELLKNLPNN</sequence>
<name>A0AAE3EHA9_9SPIR</name>
<evidence type="ECO:0000313" key="2">
    <source>
        <dbReference type="EMBL" id="MCD1653509.1"/>
    </source>
</evidence>
<keyword evidence="3" id="KW-1185">Reference proteome</keyword>
<dbReference type="Gene3D" id="3.60.15.10">
    <property type="entry name" value="Ribonuclease Z/Hydroxyacylglutathione hydrolase-like"/>
    <property type="match status" value="1"/>
</dbReference>
<dbReference type="InterPro" id="IPR001279">
    <property type="entry name" value="Metallo-B-lactamas"/>
</dbReference>
<organism evidence="2 3">
    <name type="scientific">Teretinema zuelzerae</name>
    <dbReference type="NCBI Taxonomy" id="156"/>
    <lineage>
        <taxon>Bacteria</taxon>
        <taxon>Pseudomonadati</taxon>
        <taxon>Spirochaetota</taxon>
        <taxon>Spirochaetia</taxon>
        <taxon>Spirochaetales</taxon>
        <taxon>Treponemataceae</taxon>
        <taxon>Teretinema</taxon>
    </lineage>
</organism>
<reference evidence="2" key="1">
    <citation type="submission" date="2021-08" db="EMBL/GenBank/DDBJ databases">
        <title>Comparative analyses of Brucepasteria parasyntrophica and Teretinema zuelzerae.</title>
        <authorList>
            <person name="Song Y."/>
            <person name="Brune A."/>
        </authorList>
    </citation>
    <scope>NUCLEOTIDE SEQUENCE</scope>
    <source>
        <strain evidence="2">DSM 1903</strain>
    </source>
</reference>
<dbReference type="EMBL" id="JAINWA010000001">
    <property type="protein sequence ID" value="MCD1653509.1"/>
    <property type="molecule type" value="Genomic_DNA"/>
</dbReference>
<dbReference type="PANTHER" id="PTHR42951:SF15">
    <property type="entry name" value="METALLO-BETA-LACTAMASE SUPERFAMILY PROTEIN"/>
    <property type="match status" value="1"/>
</dbReference>
<dbReference type="Proteomes" id="UP001198163">
    <property type="component" value="Unassembled WGS sequence"/>
</dbReference>
<dbReference type="Pfam" id="PF00753">
    <property type="entry name" value="Lactamase_B"/>
    <property type="match status" value="1"/>
</dbReference>
<feature type="domain" description="Metallo-beta-lactamase" evidence="1">
    <location>
        <begin position="19"/>
        <end position="222"/>
    </location>
</feature>
<dbReference type="SMART" id="SM00849">
    <property type="entry name" value="Lactamase_B"/>
    <property type="match status" value="1"/>
</dbReference>
<dbReference type="SUPFAM" id="SSF56281">
    <property type="entry name" value="Metallo-hydrolase/oxidoreductase"/>
    <property type="match status" value="1"/>
</dbReference>
<gene>
    <name evidence="2" type="ORF">K7J14_02200</name>
</gene>
<proteinExistence type="predicted"/>
<dbReference type="InterPro" id="IPR036866">
    <property type="entry name" value="RibonucZ/Hydroxyglut_hydro"/>
</dbReference>
<dbReference type="PANTHER" id="PTHR42951">
    <property type="entry name" value="METALLO-BETA-LACTAMASE DOMAIN-CONTAINING"/>
    <property type="match status" value="1"/>
</dbReference>
<dbReference type="RefSeq" id="WP_230752563.1">
    <property type="nucleotide sequence ID" value="NZ_JAINWA010000001.1"/>
</dbReference>
<protein>
    <submittedName>
        <fullName evidence="2">MBL fold metallo-hydrolase</fullName>
    </submittedName>
</protein>
<comment type="caution">
    <text evidence="2">The sequence shown here is derived from an EMBL/GenBank/DDBJ whole genome shotgun (WGS) entry which is preliminary data.</text>
</comment>
<evidence type="ECO:0000259" key="1">
    <source>
        <dbReference type="SMART" id="SM00849"/>
    </source>
</evidence>
<dbReference type="InterPro" id="IPR050855">
    <property type="entry name" value="NDM-1-like"/>
</dbReference>
<evidence type="ECO:0000313" key="3">
    <source>
        <dbReference type="Proteomes" id="UP001198163"/>
    </source>
</evidence>
<accession>A0AAE3EHA9</accession>